<keyword evidence="4" id="KW-0808">Transferase</keyword>
<comment type="similarity">
    <text evidence="1">Belongs to the glycosyltransferase 2 family.</text>
</comment>
<dbReference type="Pfam" id="PF00534">
    <property type="entry name" value="Glycos_transf_1"/>
    <property type="match status" value="1"/>
</dbReference>
<dbReference type="SUPFAM" id="SSF53448">
    <property type="entry name" value="Nucleotide-diphospho-sugar transferases"/>
    <property type="match status" value="1"/>
</dbReference>
<proteinExistence type="inferred from homology"/>
<dbReference type="InterPro" id="IPR029044">
    <property type="entry name" value="Nucleotide-diphossugar_trans"/>
</dbReference>
<reference evidence="5" key="1">
    <citation type="submission" date="2016-10" db="EMBL/GenBank/DDBJ databases">
        <authorList>
            <person name="Varghese N."/>
            <person name="Submissions S."/>
        </authorList>
    </citation>
    <scope>NUCLEOTIDE SEQUENCE [LARGE SCALE GENOMIC DNA]</scope>
    <source>
        <strain evidence="5">SP</strain>
    </source>
</reference>
<dbReference type="AlphaFoldDB" id="A0A1H3TZF2"/>
<dbReference type="CDD" id="cd00761">
    <property type="entry name" value="Glyco_tranf_GTA_type"/>
    <property type="match status" value="1"/>
</dbReference>
<dbReference type="EMBL" id="FNPI01000017">
    <property type="protein sequence ID" value="SDZ55583.1"/>
    <property type="molecule type" value="Genomic_DNA"/>
</dbReference>
<accession>A0A1H3TZF2</accession>
<dbReference type="InterPro" id="IPR001173">
    <property type="entry name" value="Glyco_trans_2-like"/>
</dbReference>
<dbReference type="Gene3D" id="3.40.50.2000">
    <property type="entry name" value="Glycogen Phosphorylase B"/>
    <property type="match status" value="1"/>
</dbReference>
<evidence type="ECO:0000313" key="4">
    <source>
        <dbReference type="EMBL" id="SDZ55583.1"/>
    </source>
</evidence>
<feature type="domain" description="Glycosyl transferase family 1" evidence="2">
    <location>
        <begin position="710"/>
        <end position="822"/>
    </location>
</feature>
<dbReference type="GO" id="GO:0016758">
    <property type="term" value="F:hexosyltransferase activity"/>
    <property type="evidence" value="ECO:0007669"/>
    <property type="project" value="UniProtKB-ARBA"/>
</dbReference>
<name>A0A1H3TZF2_9BACI</name>
<protein>
    <submittedName>
        <fullName evidence="4">Glycosyl transferases group 1</fullName>
    </submittedName>
</protein>
<gene>
    <name evidence="4" type="ORF">SAMN05421736_11710</name>
</gene>
<dbReference type="OrthoDB" id="396512at2"/>
<evidence type="ECO:0000259" key="2">
    <source>
        <dbReference type="Pfam" id="PF00534"/>
    </source>
</evidence>
<evidence type="ECO:0000313" key="5">
    <source>
        <dbReference type="Proteomes" id="UP000198935"/>
    </source>
</evidence>
<dbReference type="PANTHER" id="PTHR22916:SF3">
    <property type="entry name" value="UDP-GLCNAC:BETAGAL BETA-1,3-N-ACETYLGLUCOSAMINYLTRANSFERASE-LIKE PROTEIN 1"/>
    <property type="match status" value="1"/>
</dbReference>
<dbReference type="InterPro" id="IPR001296">
    <property type="entry name" value="Glyco_trans_1"/>
</dbReference>
<dbReference type="SUPFAM" id="SSF53756">
    <property type="entry name" value="UDP-Glycosyltransferase/glycogen phosphorylase"/>
    <property type="match status" value="1"/>
</dbReference>
<dbReference type="Gene3D" id="3.90.550.10">
    <property type="entry name" value="Spore Coat Polysaccharide Biosynthesis Protein SpsA, Chain A"/>
    <property type="match status" value="1"/>
</dbReference>
<dbReference type="Proteomes" id="UP000198935">
    <property type="component" value="Unassembled WGS sequence"/>
</dbReference>
<evidence type="ECO:0000256" key="1">
    <source>
        <dbReference type="ARBA" id="ARBA00006739"/>
    </source>
</evidence>
<sequence>MFRKIKKIIIEMIDWFLYKLLSTKQKQFLSGVFTQEQKNVIKRIIKPGKKRAQLKKIERVRYRIYNLGFVERGLSDLKELYLHSDDPYLKKLAAWELLVWHANQYNREDASRCLRILQEIVKAEKDKELLRRAAILEAECFDVLGEPEKGRQIIMRAVELLAPHTDLFLAAANLESLPEKRMGWINKAFEQNETAKIALDGNKNNKSAYDCLITAPGKNKGRNITTSNPKVSIIIPAYNAADVIRTSIESMLRQTWTNIELFIVDDCSNDSTVSIVEEYVEKDSRVKLIKAETNGGAYVARNLALNEATGEFVTINDADDWSHSEKIEIQVLHLLKNEHIVGNFSQQARATNELKFYRRGKPGIYTFSNMSSFMFRRVPVMKAIGYWDCVRFAGDSEFVKRVKIVFGEKAVAELQTAPLSFQRQSETSLTSHSAFGFPGYFFGVRKEYAEAHEYFHNNNPDKLRYDFPLDKRQFPVPEPMRPQREEKPDGRRHFDVIIVSEFRLLGGTNMSNIEEIKAQKQLGLRTGLIQLSRYDLNSVEVINPQVRELIDGESVQMLVYGEKVSCDLLILRHPPTLQEWQQYVPDVEAQNIIVIVNQPPKRDYGDEGDTLYEIPKCAGHLQRYFGKTGTWYPIGPLVRETLQKHHSKDLESIELAATDWVNIIDVHDWKRQMRPYSGMKIKIGRHSRDQYVKWPGERQELLTVYPESDKYEVHVLGGAKAPKKILGKLPANWNVFEFGERHPKEFLAELDVFVYFTHHDWVEAFGRVIFEAMAVGVPVIISPKYKKLFGNAAIYAEPSEVSEKIDHLMQDESYYAAQVEKALAYVEEHFGYSKHASRLEEFFHEGK</sequence>
<feature type="domain" description="Glycosyltransferase 2-like" evidence="3">
    <location>
        <begin position="232"/>
        <end position="359"/>
    </location>
</feature>
<dbReference type="Pfam" id="PF00535">
    <property type="entry name" value="Glycos_transf_2"/>
    <property type="match status" value="1"/>
</dbReference>
<evidence type="ECO:0000259" key="3">
    <source>
        <dbReference type="Pfam" id="PF00535"/>
    </source>
</evidence>
<keyword evidence="5" id="KW-1185">Reference proteome</keyword>
<dbReference type="STRING" id="1503961.SAMN05421736_11710"/>
<dbReference type="PANTHER" id="PTHR22916">
    <property type="entry name" value="GLYCOSYLTRANSFERASE"/>
    <property type="match status" value="1"/>
</dbReference>
<organism evidence="4 5">
    <name type="scientific">Evansella caseinilytica</name>
    <dbReference type="NCBI Taxonomy" id="1503961"/>
    <lineage>
        <taxon>Bacteria</taxon>
        <taxon>Bacillati</taxon>
        <taxon>Bacillota</taxon>
        <taxon>Bacilli</taxon>
        <taxon>Bacillales</taxon>
        <taxon>Bacillaceae</taxon>
        <taxon>Evansella</taxon>
    </lineage>
</organism>